<keyword evidence="2" id="KW-1185">Reference proteome</keyword>
<proteinExistence type="predicted"/>
<reference evidence="1 2" key="1">
    <citation type="submission" date="2016-10" db="EMBL/GenBank/DDBJ databases">
        <authorList>
            <person name="de Groot N.N."/>
        </authorList>
    </citation>
    <scope>NUCLEOTIDE SEQUENCE [LARGE SCALE GENOMIC DNA]</scope>
    <source>
        <strain evidence="1 2">ATCC 43154</strain>
    </source>
</reference>
<dbReference type="AlphaFoldDB" id="A0A1I4QR55"/>
<dbReference type="Proteomes" id="UP000199470">
    <property type="component" value="Unassembled WGS sequence"/>
</dbReference>
<evidence type="ECO:0000313" key="1">
    <source>
        <dbReference type="EMBL" id="SFM42511.1"/>
    </source>
</evidence>
<organism evidence="1 2">
    <name type="scientific">Rugamonas rubra</name>
    <dbReference type="NCBI Taxonomy" id="758825"/>
    <lineage>
        <taxon>Bacteria</taxon>
        <taxon>Pseudomonadati</taxon>
        <taxon>Pseudomonadota</taxon>
        <taxon>Betaproteobacteria</taxon>
        <taxon>Burkholderiales</taxon>
        <taxon>Oxalobacteraceae</taxon>
        <taxon>Telluria group</taxon>
        <taxon>Rugamonas</taxon>
    </lineage>
</organism>
<accession>A0A1I4QR55</accession>
<name>A0A1I4QR55_9BURK</name>
<dbReference type="EMBL" id="FOTW01000020">
    <property type="protein sequence ID" value="SFM42511.1"/>
    <property type="molecule type" value="Genomic_DNA"/>
</dbReference>
<protein>
    <submittedName>
        <fullName evidence="1">Uncharacterized protein</fullName>
    </submittedName>
</protein>
<evidence type="ECO:0000313" key="2">
    <source>
        <dbReference type="Proteomes" id="UP000199470"/>
    </source>
</evidence>
<gene>
    <name evidence="1" type="ORF">SAMN02982985_04009</name>
</gene>
<sequence length="387" mass="42823">MLPFEPRIVDLGRQTVLSERHLLPALLELEAFFLAIRLHVDLTLERAQPVKLGKTYPLGQCLEISQAVMRLLEQGDVSAVRLSDAAVAGRKAFAAFRKAGGAFRLVWGDLRGEFFQNAFQLGTLYLDVSNDTVTPAKPKVEILPFEQARLIPIADYRHFARISSRYWKHRVYPNHVLPELAPYCPLIHLAADGVLAIMDCTEYMVGMTRAGRFAPSEAVLSDQPMPAALFQYIVQALGEVKLTLPRTAEEGRVMALRACREYRSKRCYAVPRHGAKLVMATHEINRSLLHASTAQPYVAPSEPPPTPVKSGAGMNAPGKITINGTEFSAAAMSEEARRNFDMVRVIDDKLVELQRDLEIHQAARNAYIEALVKSLSAAPGRDPATDG</sequence>